<feature type="compositionally biased region" description="Low complexity" evidence="1">
    <location>
        <begin position="137"/>
        <end position="148"/>
    </location>
</feature>
<evidence type="ECO:0000313" key="3">
    <source>
        <dbReference type="Proteomes" id="UP000030816"/>
    </source>
</evidence>
<sequence>MPIGVEFTAAREIGRKGARLQWLWDHTGGSAVAQRLAATFLICGVDCSKLGDSAPAESLWLLEPPTYRQPTLHRAHMDRTQLERQTLWIPSFDSDFSGNRGGVPAQGQPTAAQPTPTTAGPHSTDTMNKLDPTVDSQAAQPQAPYRAA</sequence>
<evidence type="ECO:0000256" key="1">
    <source>
        <dbReference type="SAM" id="MobiDB-lite"/>
    </source>
</evidence>
<feature type="compositionally biased region" description="Low complexity" evidence="1">
    <location>
        <begin position="102"/>
        <end position="121"/>
    </location>
</feature>
<dbReference type="Proteomes" id="UP000030816">
    <property type="component" value="Unassembled WGS sequence"/>
</dbReference>
<keyword evidence="3" id="KW-1185">Reference proteome</keyword>
<proteinExistence type="predicted"/>
<dbReference type="AlphaFoldDB" id="A0A0B2WNP2"/>
<protein>
    <submittedName>
        <fullName evidence="2">Uncharacterized protein</fullName>
    </submittedName>
</protein>
<organism evidence="2 3">
    <name type="scientific">Metarhizium album (strain ARSEF 1941)</name>
    <dbReference type="NCBI Taxonomy" id="1081103"/>
    <lineage>
        <taxon>Eukaryota</taxon>
        <taxon>Fungi</taxon>
        <taxon>Dikarya</taxon>
        <taxon>Ascomycota</taxon>
        <taxon>Pezizomycotina</taxon>
        <taxon>Sordariomycetes</taxon>
        <taxon>Hypocreomycetidae</taxon>
        <taxon>Hypocreales</taxon>
        <taxon>Clavicipitaceae</taxon>
        <taxon>Metarhizium</taxon>
    </lineage>
</organism>
<reference evidence="2 3" key="1">
    <citation type="journal article" date="2014" name="Proc. Natl. Acad. Sci. U.S.A.">
        <title>Trajectory and genomic determinants of fungal-pathogen speciation and host adaptation.</title>
        <authorList>
            <person name="Hu X."/>
            <person name="Xiao G."/>
            <person name="Zheng P."/>
            <person name="Shang Y."/>
            <person name="Su Y."/>
            <person name="Zhang X."/>
            <person name="Liu X."/>
            <person name="Zhan S."/>
            <person name="St Leger R.J."/>
            <person name="Wang C."/>
        </authorList>
    </citation>
    <scope>NUCLEOTIDE SEQUENCE [LARGE SCALE GENOMIC DNA]</scope>
    <source>
        <strain evidence="2 3">ARSEF 1941</strain>
    </source>
</reference>
<dbReference type="EMBL" id="AZHE01000021">
    <property type="protein sequence ID" value="KHN95608.1"/>
    <property type="molecule type" value="Genomic_DNA"/>
</dbReference>
<comment type="caution">
    <text evidence="2">The sequence shown here is derived from an EMBL/GenBank/DDBJ whole genome shotgun (WGS) entry which is preliminary data.</text>
</comment>
<dbReference type="HOGENOM" id="CLU_1759232_0_0_1"/>
<gene>
    <name evidence="2" type="ORF">MAM_06449</name>
</gene>
<accession>A0A0B2WNP2</accession>
<evidence type="ECO:0000313" key="2">
    <source>
        <dbReference type="EMBL" id="KHN95608.1"/>
    </source>
</evidence>
<dbReference type="RefSeq" id="XP_040676674.1">
    <property type="nucleotide sequence ID" value="XM_040825247.1"/>
</dbReference>
<dbReference type="GeneID" id="63740904"/>
<feature type="region of interest" description="Disordered" evidence="1">
    <location>
        <begin position="91"/>
        <end position="148"/>
    </location>
</feature>
<name>A0A0B2WNP2_METAS</name>